<dbReference type="Pfam" id="PF17667">
    <property type="entry name" value="Pkinase_fungal"/>
    <property type="match status" value="1"/>
</dbReference>
<name>A0A9P3LEY1_9APHY</name>
<feature type="compositionally biased region" description="Basic residues" evidence="1">
    <location>
        <begin position="190"/>
        <end position="201"/>
    </location>
</feature>
<gene>
    <name evidence="3" type="ORF">PsYK624_081610</name>
</gene>
<reference evidence="3 4" key="1">
    <citation type="submission" date="2021-08" db="EMBL/GenBank/DDBJ databases">
        <title>Draft Genome Sequence of Phanerochaete sordida strain YK-624.</title>
        <authorList>
            <person name="Mori T."/>
            <person name="Dohra H."/>
            <person name="Suzuki T."/>
            <person name="Kawagishi H."/>
            <person name="Hirai H."/>
        </authorList>
    </citation>
    <scope>NUCLEOTIDE SEQUENCE [LARGE SCALE GENOMIC DNA]</scope>
    <source>
        <strain evidence="3 4">YK-624</strain>
    </source>
</reference>
<dbReference type="InterPro" id="IPR011009">
    <property type="entry name" value="Kinase-like_dom_sf"/>
</dbReference>
<feature type="domain" description="Fungal-type protein kinase" evidence="2">
    <location>
        <begin position="222"/>
        <end position="591"/>
    </location>
</feature>
<evidence type="ECO:0000313" key="4">
    <source>
        <dbReference type="Proteomes" id="UP000703269"/>
    </source>
</evidence>
<dbReference type="AlphaFoldDB" id="A0A9P3LEY1"/>
<sequence>MALAPSPLPGIPPRVQTIGRFDTRFIQVKLKLDQRRIMFGTEMNPYTVGPMPVKTMIGGLMPDPKTVRTEGVSLERCVRDANFKAVLQAKTELELQQTFAECLRNTNISPRLVTYNTSAKVDPIFAEKPDLAFKVLFRLSAGSEDEDEESDDNDDSSSFDFWRTLLGAEAKKHNVADPFADNPEEPKSGKATKSKKSKSKTKKDSSILRSSINPTSAGASSRGQVGMYSNTQFGFQHRRHLWQLIIIGPNARLVYYDRSGLISSESFNYTEDPEALVTFFWLLSRMDSEYLGCDSTVRDATVEEMADYAEALDTFFADALCKLPDSYDIRSSDSPIYAVQVHDEHSPGSVREVIIGAPLTTTRAVAGRGTRVYLAYDPNDKKIRVLKDTWYPVHPAFKPETEIYGLLTNAGVTGIAKVICGGDVLSGGLKPQETIVQDWATRPQEECPWRAPCADYMRKFRHLRMLMDFVYPVECLESSYALTKVLADICETIHLADSKAGVVHRDITPRHIGLVKKASGWGGILLDWDHAGLKDFVLSEEWPTVFCSSTTHFMSIRLLEDPALKRADQGDRSHQLVDDMEAVFWTFLWLCLQYFKHSSPLLGGDENLFDEVNYPKRNEGPALWYGGVTKLNCLVRRQLKDLPFESEPLAALINSLSAKWNLYYMGEELGEDRFRECERQLQDPKWMATYFDDAARNGSWPSNDRSDYQEFVPTPWAKSIKDRNVAQTLFLSGRKENVPMPTIRRAASRMGLQGTKGKRGREDDQLYKFSGKKTKTQSGSSKVTYWLRSGKTYKFPRPSGLTGPIKALGISKLLNRGDPDN</sequence>
<feature type="compositionally biased region" description="Polar residues" evidence="1">
    <location>
        <begin position="207"/>
        <end position="223"/>
    </location>
</feature>
<organism evidence="3 4">
    <name type="scientific">Phanerochaete sordida</name>
    <dbReference type="NCBI Taxonomy" id="48140"/>
    <lineage>
        <taxon>Eukaryota</taxon>
        <taxon>Fungi</taxon>
        <taxon>Dikarya</taxon>
        <taxon>Basidiomycota</taxon>
        <taxon>Agaricomycotina</taxon>
        <taxon>Agaricomycetes</taxon>
        <taxon>Polyporales</taxon>
        <taxon>Phanerochaetaceae</taxon>
        <taxon>Phanerochaete</taxon>
    </lineage>
</organism>
<accession>A0A9P3LEY1</accession>
<dbReference type="Proteomes" id="UP000703269">
    <property type="component" value="Unassembled WGS sequence"/>
</dbReference>
<dbReference type="OrthoDB" id="5592585at2759"/>
<evidence type="ECO:0000313" key="3">
    <source>
        <dbReference type="EMBL" id="GJE92008.1"/>
    </source>
</evidence>
<dbReference type="PANTHER" id="PTHR38248">
    <property type="entry name" value="FUNK1 6"/>
    <property type="match status" value="1"/>
</dbReference>
<keyword evidence="4" id="KW-1185">Reference proteome</keyword>
<feature type="region of interest" description="Disordered" evidence="1">
    <location>
        <begin position="173"/>
        <end position="223"/>
    </location>
</feature>
<dbReference type="EMBL" id="BPQB01000024">
    <property type="protein sequence ID" value="GJE92008.1"/>
    <property type="molecule type" value="Genomic_DNA"/>
</dbReference>
<protein>
    <recommendedName>
        <fullName evidence="2">Fungal-type protein kinase domain-containing protein</fullName>
    </recommendedName>
</protein>
<evidence type="ECO:0000256" key="1">
    <source>
        <dbReference type="SAM" id="MobiDB-lite"/>
    </source>
</evidence>
<dbReference type="InterPro" id="IPR040976">
    <property type="entry name" value="Pkinase_fungal"/>
</dbReference>
<comment type="caution">
    <text evidence="3">The sequence shown here is derived from an EMBL/GenBank/DDBJ whole genome shotgun (WGS) entry which is preliminary data.</text>
</comment>
<evidence type="ECO:0000259" key="2">
    <source>
        <dbReference type="Pfam" id="PF17667"/>
    </source>
</evidence>
<dbReference type="PANTHER" id="PTHR38248:SF2">
    <property type="entry name" value="FUNK1 11"/>
    <property type="match status" value="1"/>
</dbReference>
<dbReference type="SUPFAM" id="SSF56112">
    <property type="entry name" value="Protein kinase-like (PK-like)"/>
    <property type="match status" value="1"/>
</dbReference>
<proteinExistence type="predicted"/>